<dbReference type="Proteomes" id="UP001189143">
    <property type="component" value="Unassembled WGS sequence"/>
</dbReference>
<organism evidence="2 3">
    <name type="scientific">Clostridium neonatale</name>
    <dbReference type="NCBI Taxonomy" id="137838"/>
    <lineage>
        <taxon>Bacteria</taxon>
        <taxon>Bacillati</taxon>
        <taxon>Bacillota</taxon>
        <taxon>Clostridia</taxon>
        <taxon>Eubacteriales</taxon>
        <taxon>Clostridiaceae</taxon>
        <taxon>Clostridium</taxon>
    </lineage>
</organism>
<name>A0AAD2DFN7_9CLOT</name>
<gene>
    <name evidence="2" type="ORF">CNEO2_320027</name>
</gene>
<dbReference type="EMBL" id="CAMTCP010000229">
    <property type="protein sequence ID" value="CAI3603194.1"/>
    <property type="molecule type" value="Genomic_DNA"/>
</dbReference>
<evidence type="ECO:0000256" key="1">
    <source>
        <dbReference type="SAM" id="MobiDB-lite"/>
    </source>
</evidence>
<accession>A0AAD2DFN7</accession>
<feature type="region of interest" description="Disordered" evidence="1">
    <location>
        <begin position="1"/>
        <end position="25"/>
    </location>
</feature>
<dbReference type="AlphaFoldDB" id="A0AAD2DFN7"/>
<sequence>MLMRVAGNPLMGHDDNGGRRALPLP</sequence>
<evidence type="ECO:0000313" key="3">
    <source>
        <dbReference type="Proteomes" id="UP001189143"/>
    </source>
</evidence>
<comment type="caution">
    <text evidence="2">The sequence shown here is derived from an EMBL/GenBank/DDBJ whole genome shotgun (WGS) entry which is preliminary data.</text>
</comment>
<proteinExistence type="predicted"/>
<evidence type="ECO:0000313" key="2">
    <source>
        <dbReference type="EMBL" id="CAI3603194.1"/>
    </source>
</evidence>
<reference evidence="2" key="1">
    <citation type="submission" date="2022-10" db="EMBL/GenBank/DDBJ databases">
        <authorList>
            <person name="Aires J."/>
            <person name="Mesa V."/>
        </authorList>
    </citation>
    <scope>NUCLEOTIDE SEQUENCE</scope>
    <source>
        <strain evidence="2">Clostridium neonatale JD116</strain>
    </source>
</reference>
<protein>
    <submittedName>
        <fullName evidence="2">Uncharacterized protein</fullName>
    </submittedName>
</protein>